<protein>
    <submittedName>
        <fullName evidence="1">Phosphonate C-P lyase system protein PhnG</fullName>
    </submittedName>
</protein>
<evidence type="ECO:0000313" key="1">
    <source>
        <dbReference type="EMBL" id="MCE2596641.1"/>
    </source>
</evidence>
<proteinExistence type="predicted"/>
<name>A0ABS8WC89_9GAMM</name>
<dbReference type="Pfam" id="PF06754">
    <property type="entry name" value="PhnG"/>
    <property type="match status" value="1"/>
</dbReference>
<accession>A0ABS8WC89</accession>
<organism evidence="1 2">
    <name type="scientific">Motilimonas cestriensis</name>
    <dbReference type="NCBI Taxonomy" id="2742685"/>
    <lineage>
        <taxon>Bacteria</taxon>
        <taxon>Pseudomonadati</taxon>
        <taxon>Pseudomonadota</taxon>
        <taxon>Gammaproteobacteria</taxon>
        <taxon>Alteromonadales</taxon>
        <taxon>Alteromonadales genera incertae sedis</taxon>
        <taxon>Motilimonas</taxon>
    </lineage>
</organism>
<dbReference type="GO" id="GO:0016829">
    <property type="term" value="F:lyase activity"/>
    <property type="evidence" value="ECO:0007669"/>
    <property type="project" value="UniProtKB-KW"/>
</dbReference>
<sequence>MSVSTPTETTNISARQHWLAVIANAPYEQLLQHWQQLELDPPCEVIRQPEIGLARIQGRIGGAGERFNFADTTITRAAVRLEDGTTGYGYLQGRHKRHALLGAIADALLQQPEYNLRLQAGLIQPLAEFIQRQQRQTSDQAAATKVDFFTVVRGEDE</sequence>
<dbReference type="NCBIfam" id="TIGR03293">
    <property type="entry name" value="PhnG_redo"/>
    <property type="match status" value="1"/>
</dbReference>
<gene>
    <name evidence="1" type="primary">phnG</name>
    <name evidence="1" type="ORF">K6Y31_17775</name>
</gene>
<dbReference type="RefSeq" id="WP_233054272.1">
    <property type="nucleotide sequence ID" value="NZ_JAIMJA010000022.1"/>
</dbReference>
<dbReference type="EMBL" id="JAIMJA010000022">
    <property type="protein sequence ID" value="MCE2596641.1"/>
    <property type="molecule type" value="Genomic_DNA"/>
</dbReference>
<comment type="caution">
    <text evidence="1">The sequence shown here is derived from an EMBL/GenBank/DDBJ whole genome shotgun (WGS) entry which is preliminary data.</text>
</comment>
<keyword evidence="1" id="KW-0456">Lyase</keyword>
<reference evidence="1 2" key="1">
    <citation type="journal article" date="2022" name="Environ. Microbiol. Rep.">
        <title>Eco-phylogenetic analyses reveal divergent evolution of vitamin B12 metabolism in the marine bacterial family 'Psychromonadaceae'.</title>
        <authorList>
            <person name="Jin X."/>
            <person name="Yang Y."/>
            <person name="Cao H."/>
            <person name="Gao B."/>
            <person name="Zhao Z."/>
        </authorList>
    </citation>
    <scope>NUCLEOTIDE SEQUENCE [LARGE SCALE GENOMIC DNA]</scope>
    <source>
        <strain evidence="1 2">MKS20</strain>
    </source>
</reference>
<dbReference type="InterPro" id="IPR009609">
    <property type="entry name" value="Phosphonate_metab_PhnG"/>
</dbReference>
<dbReference type="Proteomes" id="UP001201273">
    <property type="component" value="Unassembled WGS sequence"/>
</dbReference>
<evidence type="ECO:0000313" key="2">
    <source>
        <dbReference type="Proteomes" id="UP001201273"/>
    </source>
</evidence>
<keyword evidence="2" id="KW-1185">Reference proteome</keyword>